<dbReference type="SUPFAM" id="SSF54675">
    <property type="entry name" value="Nicotinate/Quinolinate PRTase N-terminal domain-like"/>
    <property type="match status" value="1"/>
</dbReference>
<dbReference type="InterPro" id="IPR027277">
    <property type="entry name" value="NadC/ModD"/>
</dbReference>
<dbReference type="InterPro" id="IPR036068">
    <property type="entry name" value="Nicotinate_pribotase-like_C"/>
</dbReference>
<organism evidence="12 13">
    <name type="scientific">Marinitoga aeolica</name>
    <dbReference type="NCBI Taxonomy" id="2809031"/>
    <lineage>
        <taxon>Bacteria</taxon>
        <taxon>Thermotogati</taxon>
        <taxon>Thermotogota</taxon>
        <taxon>Thermotogae</taxon>
        <taxon>Petrotogales</taxon>
        <taxon>Petrotogaceae</taxon>
        <taxon>Marinitoga</taxon>
    </lineage>
</organism>
<dbReference type="PANTHER" id="PTHR32179:SF3">
    <property type="entry name" value="NICOTINATE-NUCLEOTIDE PYROPHOSPHORYLASE [CARBOXYLATING]"/>
    <property type="match status" value="1"/>
</dbReference>
<dbReference type="Gene3D" id="3.20.20.70">
    <property type="entry name" value="Aldolase class I"/>
    <property type="match status" value="1"/>
</dbReference>
<comment type="similarity">
    <text evidence="3 9">Belongs to the NadC/ModD family.</text>
</comment>
<evidence type="ECO:0000256" key="2">
    <source>
        <dbReference type="ARBA" id="ARBA00004893"/>
    </source>
</evidence>
<dbReference type="InterPro" id="IPR037128">
    <property type="entry name" value="Quinolinate_PRibosylTase_N_sf"/>
</dbReference>
<dbReference type="EC" id="2.4.2.19" evidence="4"/>
<evidence type="ECO:0000256" key="7">
    <source>
        <dbReference type="ARBA" id="ARBA00022679"/>
    </source>
</evidence>
<dbReference type="PANTHER" id="PTHR32179">
    <property type="entry name" value="NICOTINATE-NUCLEOTIDE PYROPHOSPHORYLASE [CARBOXYLATING]"/>
    <property type="match status" value="1"/>
</dbReference>
<dbReference type="RefSeq" id="WP_281000791.1">
    <property type="nucleotide sequence ID" value="NZ_CP069362.1"/>
</dbReference>
<dbReference type="InterPro" id="IPR013785">
    <property type="entry name" value="Aldolase_TIM"/>
</dbReference>
<evidence type="ECO:0000313" key="13">
    <source>
        <dbReference type="Proteomes" id="UP001232493"/>
    </source>
</evidence>
<sequence length="274" mass="31181">MFDYEIKLLKEWIEKDNNFFDIASYELRNKETTAEILLKNSNVVVSGIEIIQRLLNEFNIESEFYYNDGDKLNKTIIGKIKGNAYNILIVERTMLNVLSLMSAISTKTYNLVSKINGKTKLAATRKVFPGLGNLEKLAVIHGGGDTHRWNLSESIMIKDNHIALYGGIENAINIVKKYKSFTKKIEIEVENEEDAILAAKNNVDIIMLDNFPSENAKKTAKKLKEKYPHIIVEVSGGINEDNYLNYVDDSIDIISMGKLTTEVKYIDFSLEIKK</sequence>
<dbReference type="InterPro" id="IPR002638">
    <property type="entry name" value="Quinolinate_PRibosylTrfase_C"/>
</dbReference>
<proteinExistence type="inferred from homology"/>
<evidence type="ECO:0000256" key="8">
    <source>
        <dbReference type="ARBA" id="ARBA00033102"/>
    </source>
</evidence>
<dbReference type="NCBIfam" id="TIGR00078">
    <property type="entry name" value="nadC"/>
    <property type="match status" value="1"/>
</dbReference>
<evidence type="ECO:0000259" key="10">
    <source>
        <dbReference type="Pfam" id="PF01729"/>
    </source>
</evidence>
<evidence type="ECO:0000256" key="4">
    <source>
        <dbReference type="ARBA" id="ARBA00011944"/>
    </source>
</evidence>
<keyword evidence="13" id="KW-1185">Reference proteome</keyword>
<evidence type="ECO:0000256" key="6">
    <source>
        <dbReference type="ARBA" id="ARBA00022676"/>
    </source>
</evidence>
<name>A0ABY8PTF3_9BACT</name>
<evidence type="ECO:0000256" key="9">
    <source>
        <dbReference type="PIRNR" id="PIRNR006250"/>
    </source>
</evidence>
<gene>
    <name evidence="12" type="primary">nadC</name>
    <name evidence="12" type="ORF">JRV97_04990</name>
</gene>
<dbReference type="PIRSF" id="PIRSF006250">
    <property type="entry name" value="NadC_ModD"/>
    <property type="match status" value="1"/>
</dbReference>
<evidence type="ECO:0000256" key="3">
    <source>
        <dbReference type="ARBA" id="ARBA00009400"/>
    </source>
</evidence>
<comment type="pathway">
    <text evidence="2">Cofactor biosynthesis; NAD(+) biosynthesis; nicotinate D-ribonucleotide from quinolinate: step 1/1.</text>
</comment>
<dbReference type="InterPro" id="IPR004393">
    <property type="entry name" value="NadC"/>
</dbReference>
<dbReference type="CDD" id="cd01572">
    <property type="entry name" value="QPRTase"/>
    <property type="match status" value="1"/>
</dbReference>
<dbReference type="GO" id="GO:0004514">
    <property type="term" value="F:nicotinate-nucleotide diphosphorylase (carboxylating) activity"/>
    <property type="evidence" value="ECO:0007669"/>
    <property type="project" value="UniProtKB-EC"/>
</dbReference>
<dbReference type="SUPFAM" id="SSF51690">
    <property type="entry name" value="Nicotinate/Quinolinate PRTase C-terminal domain-like"/>
    <property type="match status" value="1"/>
</dbReference>
<evidence type="ECO:0000256" key="1">
    <source>
        <dbReference type="ARBA" id="ARBA00003237"/>
    </source>
</evidence>
<dbReference type="EMBL" id="CP069362">
    <property type="protein sequence ID" value="WGS65908.1"/>
    <property type="molecule type" value="Genomic_DNA"/>
</dbReference>
<accession>A0ABY8PTF3</accession>
<keyword evidence="5" id="KW-0662">Pyridine nucleotide biosynthesis</keyword>
<dbReference type="Proteomes" id="UP001232493">
    <property type="component" value="Chromosome"/>
</dbReference>
<evidence type="ECO:0000256" key="5">
    <source>
        <dbReference type="ARBA" id="ARBA00022642"/>
    </source>
</evidence>
<comment type="function">
    <text evidence="1">Involved in the catabolism of quinolinic acid (QA).</text>
</comment>
<dbReference type="Pfam" id="PF02749">
    <property type="entry name" value="QRPTase_N"/>
    <property type="match status" value="1"/>
</dbReference>
<keyword evidence="7 9" id="KW-0808">Transferase</keyword>
<dbReference type="Gene3D" id="3.90.1170.20">
    <property type="entry name" value="Quinolinate phosphoribosyl transferase, N-terminal domain"/>
    <property type="match status" value="1"/>
</dbReference>
<dbReference type="InterPro" id="IPR022412">
    <property type="entry name" value="Quinolinate_PRibosylTrfase_N"/>
</dbReference>
<feature type="domain" description="Quinolinate phosphoribosyl transferase C-terminal" evidence="10">
    <location>
        <begin position="104"/>
        <end position="271"/>
    </location>
</feature>
<reference evidence="12 13" key="1">
    <citation type="submission" date="2021-02" db="EMBL/GenBank/DDBJ databases">
        <title>Characterization of Marinitoga sp. nov. str. BP5-C20A.</title>
        <authorList>
            <person name="Erauso G."/>
            <person name="Postec A."/>
        </authorList>
    </citation>
    <scope>NUCLEOTIDE SEQUENCE [LARGE SCALE GENOMIC DNA]</scope>
    <source>
        <strain evidence="12 13">BP5-C20A</strain>
    </source>
</reference>
<keyword evidence="6 9" id="KW-0328">Glycosyltransferase</keyword>
<feature type="domain" description="Quinolinate phosphoribosyl transferase N-terminal" evidence="11">
    <location>
        <begin position="26"/>
        <end position="102"/>
    </location>
</feature>
<evidence type="ECO:0000259" key="11">
    <source>
        <dbReference type="Pfam" id="PF02749"/>
    </source>
</evidence>
<evidence type="ECO:0000313" key="12">
    <source>
        <dbReference type="EMBL" id="WGS65908.1"/>
    </source>
</evidence>
<dbReference type="Pfam" id="PF01729">
    <property type="entry name" value="QRPTase_C"/>
    <property type="match status" value="1"/>
</dbReference>
<protein>
    <recommendedName>
        <fullName evidence="4">nicotinate-nucleotide diphosphorylase (carboxylating)</fullName>
        <ecNumber evidence="4">2.4.2.19</ecNumber>
    </recommendedName>
    <alternativeName>
        <fullName evidence="8">Quinolinate phosphoribosyltransferase [decarboxylating]</fullName>
    </alternativeName>
</protein>